<comment type="subcellular location">
    <subcellularLocation>
        <location evidence="1 8">Cytoplasm</location>
    </subcellularLocation>
</comment>
<comment type="caution">
    <text evidence="10">The sequence shown here is derived from an EMBL/GenBank/DDBJ whole genome shotgun (WGS) entry which is preliminary data.</text>
</comment>
<dbReference type="InterPro" id="IPR011063">
    <property type="entry name" value="TilS/TtcA_N"/>
</dbReference>
<dbReference type="Proteomes" id="UP000186878">
    <property type="component" value="Unassembled WGS sequence"/>
</dbReference>
<keyword evidence="5 8" id="KW-0547">Nucleotide-binding</keyword>
<feature type="domain" description="Lysidine-tRNA(Ile) synthetase C-terminal" evidence="9">
    <location>
        <begin position="370"/>
        <end position="429"/>
    </location>
</feature>
<dbReference type="NCBIfam" id="TIGR02432">
    <property type="entry name" value="lysidine_TilS_N"/>
    <property type="match status" value="1"/>
</dbReference>
<evidence type="ECO:0000256" key="7">
    <source>
        <dbReference type="ARBA" id="ARBA00048539"/>
    </source>
</evidence>
<dbReference type="Gene3D" id="3.40.50.620">
    <property type="entry name" value="HUPs"/>
    <property type="match status" value="1"/>
</dbReference>
<evidence type="ECO:0000256" key="3">
    <source>
        <dbReference type="ARBA" id="ARBA00022598"/>
    </source>
</evidence>
<evidence type="ECO:0000313" key="10">
    <source>
        <dbReference type="EMBL" id="OLO05989.1"/>
    </source>
</evidence>
<dbReference type="PANTHER" id="PTHR43033:SF1">
    <property type="entry name" value="TRNA(ILE)-LYSIDINE SYNTHASE-RELATED"/>
    <property type="match status" value="1"/>
</dbReference>
<dbReference type="InterPro" id="IPR012094">
    <property type="entry name" value="tRNA_Ile_lys_synt"/>
</dbReference>
<dbReference type="InterPro" id="IPR014729">
    <property type="entry name" value="Rossmann-like_a/b/a_fold"/>
</dbReference>
<gene>
    <name evidence="8" type="primary">tilS</name>
    <name evidence="10" type="ORF">BTW07_00340</name>
</gene>
<evidence type="ECO:0000256" key="8">
    <source>
        <dbReference type="HAMAP-Rule" id="MF_01161"/>
    </source>
</evidence>
<dbReference type="Gene3D" id="1.20.59.20">
    <property type="match status" value="1"/>
</dbReference>
<comment type="function">
    <text evidence="8">Ligates lysine onto the cytidine present at position 34 of the AUA codon-specific tRNA(Ile) that contains the anticodon CAU, in an ATP-dependent manner. Cytidine is converted to lysidine, thus changing the amino acid specificity of the tRNA from methionine to isoleucine.</text>
</comment>
<proteinExistence type="inferred from homology"/>
<dbReference type="NCBIfam" id="TIGR02433">
    <property type="entry name" value="lysidine_TilS_C"/>
    <property type="match status" value="1"/>
</dbReference>
<dbReference type="OrthoDB" id="9807403at2"/>
<dbReference type="PANTHER" id="PTHR43033">
    <property type="entry name" value="TRNA(ILE)-LYSIDINE SYNTHASE-RELATED"/>
    <property type="match status" value="1"/>
</dbReference>
<accession>A0A1Q8SX20</accession>
<evidence type="ECO:0000256" key="4">
    <source>
        <dbReference type="ARBA" id="ARBA00022694"/>
    </source>
</evidence>
<evidence type="ECO:0000259" key="9">
    <source>
        <dbReference type="SMART" id="SM00977"/>
    </source>
</evidence>
<dbReference type="EMBL" id="MSDO01000001">
    <property type="protein sequence ID" value="OLO05989.1"/>
    <property type="molecule type" value="Genomic_DNA"/>
</dbReference>
<evidence type="ECO:0000256" key="5">
    <source>
        <dbReference type="ARBA" id="ARBA00022741"/>
    </source>
</evidence>
<keyword evidence="4 8" id="KW-0819">tRNA processing</keyword>
<dbReference type="SUPFAM" id="SSF56037">
    <property type="entry name" value="PheT/TilS domain"/>
    <property type="match status" value="1"/>
</dbReference>
<reference evidence="10 11" key="1">
    <citation type="submission" date="2016-12" db="EMBL/GenBank/DDBJ databases">
        <title>Draft genome sequences of strains Salinicola socius SMB35, Salinicola sp. MH3R3-1 and Chromohalobacter sp. SMB17 from the Verkhnekamsk potash mining region of Russia.</title>
        <authorList>
            <person name="Mavrodi D.V."/>
            <person name="Olsson B.E."/>
            <person name="Korsakova E.S."/>
            <person name="Pyankova A."/>
            <person name="Mavrodi O.V."/>
            <person name="Plotnikova E.G."/>
        </authorList>
    </citation>
    <scope>NUCLEOTIDE SEQUENCE [LARGE SCALE GENOMIC DNA]</scope>
    <source>
        <strain evidence="10 11">SMB35</strain>
    </source>
</reference>
<evidence type="ECO:0000256" key="2">
    <source>
        <dbReference type="ARBA" id="ARBA00022490"/>
    </source>
</evidence>
<dbReference type="InterPro" id="IPR012795">
    <property type="entry name" value="tRNA_Ile_lys_synt_N"/>
</dbReference>
<keyword evidence="6 8" id="KW-0067">ATP-binding</keyword>
<dbReference type="Pfam" id="PF09179">
    <property type="entry name" value="TilS"/>
    <property type="match status" value="1"/>
</dbReference>
<evidence type="ECO:0000256" key="1">
    <source>
        <dbReference type="ARBA" id="ARBA00004496"/>
    </source>
</evidence>
<dbReference type="GO" id="GO:0005737">
    <property type="term" value="C:cytoplasm"/>
    <property type="evidence" value="ECO:0007669"/>
    <property type="project" value="UniProtKB-SubCell"/>
</dbReference>
<keyword evidence="2 8" id="KW-0963">Cytoplasm</keyword>
<dbReference type="EC" id="6.3.4.19" evidence="8"/>
<dbReference type="InterPro" id="IPR012796">
    <property type="entry name" value="Lysidine-tRNA-synth_C"/>
</dbReference>
<comment type="domain">
    <text evidence="8">The N-terminal region contains the highly conserved SGGXDS motif, predicted to be a P-loop motif involved in ATP binding.</text>
</comment>
<dbReference type="Pfam" id="PF11734">
    <property type="entry name" value="TilS_C"/>
    <property type="match status" value="1"/>
</dbReference>
<dbReference type="AlphaFoldDB" id="A0A1Q8SX20"/>
<keyword evidence="11" id="KW-1185">Reference proteome</keyword>
<dbReference type="SMART" id="SM00977">
    <property type="entry name" value="TilS_C"/>
    <property type="match status" value="1"/>
</dbReference>
<dbReference type="CDD" id="cd01992">
    <property type="entry name" value="TilS_N"/>
    <property type="match status" value="1"/>
</dbReference>
<evidence type="ECO:0000313" key="11">
    <source>
        <dbReference type="Proteomes" id="UP000186878"/>
    </source>
</evidence>
<dbReference type="STRING" id="404433.BTW07_00340"/>
<organism evidence="10 11">
    <name type="scientific">Salinicola socius</name>
    <dbReference type="NCBI Taxonomy" id="404433"/>
    <lineage>
        <taxon>Bacteria</taxon>
        <taxon>Pseudomonadati</taxon>
        <taxon>Pseudomonadota</taxon>
        <taxon>Gammaproteobacteria</taxon>
        <taxon>Oceanospirillales</taxon>
        <taxon>Halomonadaceae</taxon>
        <taxon>Salinicola</taxon>
    </lineage>
</organism>
<sequence length="433" mass="47908">MLSKGRAFRSPALQHSLEDLVDNALARHVSGRVVLVALSGGLDSCLLLNVTVPLARRRGIELRAIHVNHGLQAAARDFESHCRELCNALAVSLTVAQVQVELQGQGLEAAARDARYRAFAEHLSAGDHLWLAQHADDQAETFLLAALRGSGVRGLAGMPSRREWRGIQIERPWLIISRSTLTQEAARRGVTWCEDPTNEDLVFDRNYLRHRLMPPLRDRWSTAVESLARSAVWLQESDGLMTELAAIDLAAAGGDPGRLPLSTLMALSGPRRRLLIRHALERLGLPSPPAARLIELERQLAEAGADRLPAILWPGAEARIWRDHLHLLAPLSAVDPAWQTIWEGHAPLATPWGVYPFELRPPPEAATARLRVGLRRGGESLRLAGRGRRDLKRLLQEAGVPPWQRDRLPLVWFGEELVAVIGLVSAEGWCQTR</sequence>
<dbReference type="HAMAP" id="MF_01161">
    <property type="entry name" value="tRNA_Ile_lys_synt"/>
    <property type="match status" value="1"/>
</dbReference>
<dbReference type="SUPFAM" id="SSF52402">
    <property type="entry name" value="Adenine nucleotide alpha hydrolases-like"/>
    <property type="match status" value="1"/>
</dbReference>
<protein>
    <recommendedName>
        <fullName evidence="8">tRNA(Ile)-lysidine synthase</fullName>
        <ecNumber evidence="8">6.3.4.19</ecNumber>
    </recommendedName>
    <alternativeName>
        <fullName evidence="8">tRNA(Ile)-2-lysyl-cytidine synthase</fullName>
    </alternativeName>
    <alternativeName>
        <fullName evidence="8">tRNA(Ile)-lysidine synthetase</fullName>
    </alternativeName>
</protein>
<evidence type="ECO:0000256" key="6">
    <source>
        <dbReference type="ARBA" id="ARBA00022840"/>
    </source>
</evidence>
<dbReference type="Pfam" id="PF01171">
    <property type="entry name" value="ATP_bind_3"/>
    <property type="match status" value="1"/>
</dbReference>
<comment type="similarity">
    <text evidence="8">Belongs to the tRNA(Ile)-lysidine synthase family.</text>
</comment>
<dbReference type="InterPro" id="IPR015262">
    <property type="entry name" value="tRNA_Ile_lys_synt_subst-bd"/>
</dbReference>
<name>A0A1Q8SX20_9GAMM</name>
<comment type="catalytic activity">
    <reaction evidence="7 8">
        <text>cytidine(34) in tRNA(Ile2) + L-lysine + ATP = lysidine(34) in tRNA(Ile2) + AMP + diphosphate + H(+)</text>
        <dbReference type="Rhea" id="RHEA:43744"/>
        <dbReference type="Rhea" id="RHEA-COMP:10625"/>
        <dbReference type="Rhea" id="RHEA-COMP:10670"/>
        <dbReference type="ChEBI" id="CHEBI:15378"/>
        <dbReference type="ChEBI" id="CHEBI:30616"/>
        <dbReference type="ChEBI" id="CHEBI:32551"/>
        <dbReference type="ChEBI" id="CHEBI:33019"/>
        <dbReference type="ChEBI" id="CHEBI:82748"/>
        <dbReference type="ChEBI" id="CHEBI:83665"/>
        <dbReference type="ChEBI" id="CHEBI:456215"/>
        <dbReference type="EC" id="6.3.4.19"/>
    </reaction>
</comment>
<dbReference type="GO" id="GO:0006400">
    <property type="term" value="P:tRNA modification"/>
    <property type="evidence" value="ECO:0007669"/>
    <property type="project" value="UniProtKB-UniRule"/>
</dbReference>
<dbReference type="GO" id="GO:0032267">
    <property type="term" value="F:tRNA(Ile)-lysidine synthase activity"/>
    <property type="evidence" value="ECO:0007669"/>
    <property type="project" value="UniProtKB-EC"/>
</dbReference>
<keyword evidence="3 8" id="KW-0436">Ligase</keyword>
<dbReference type="GO" id="GO:0005524">
    <property type="term" value="F:ATP binding"/>
    <property type="evidence" value="ECO:0007669"/>
    <property type="project" value="UniProtKB-UniRule"/>
</dbReference>
<feature type="binding site" evidence="8">
    <location>
        <begin position="39"/>
        <end position="44"/>
    </location>
    <ligand>
        <name>ATP</name>
        <dbReference type="ChEBI" id="CHEBI:30616"/>
    </ligand>
</feature>
<dbReference type="SUPFAM" id="SSF82829">
    <property type="entry name" value="MesJ substrate recognition domain-like"/>
    <property type="match status" value="1"/>
</dbReference>